<accession>A0A7W5DW04</accession>
<dbReference type="SMART" id="SM00240">
    <property type="entry name" value="FHA"/>
    <property type="match status" value="2"/>
</dbReference>
<dbReference type="Gene3D" id="2.60.200.20">
    <property type="match status" value="2"/>
</dbReference>
<keyword evidence="2" id="KW-0472">Membrane</keyword>
<keyword evidence="2" id="KW-0812">Transmembrane</keyword>
<dbReference type="RefSeq" id="WP_184302476.1">
    <property type="nucleotide sequence ID" value="NZ_JACHXU010000003.1"/>
</dbReference>
<feature type="domain" description="FHA" evidence="3">
    <location>
        <begin position="6"/>
        <end position="55"/>
    </location>
</feature>
<feature type="region of interest" description="Disordered" evidence="1">
    <location>
        <begin position="282"/>
        <end position="321"/>
    </location>
</feature>
<organism evidence="4 5">
    <name type="scientific">Aporhodopirellula rubra</name>
    <dbReference type="NCBI Taxonomy" id="980271"/>
    <lineage>
        <taxon>Bacteria</taxon>
        <taxon>Pseudomonadati</taxon>
        <taxon>Planctomycetota</taxon>
        <taxon>Planctomycetia</taxon>
        <taxon>Pirellulales</taxon>
        <taxon>Pirellulaceae</taxon>
        <taxon>Aporhodopirellula</taxon>
    </lineage>
</organism>
<dbReference type="SUPFAM" id="SSF49879">
    <property type="entry name" value="SMAD/FHA domain"/>
    <property type="match status" value="2"/>
</dbReference>
<evidence type="ECO:0000313" key="5">
    <source>
        <dbReference type="Proteomes" id="UP000536179"/>
    </source>
</evidence>
<dbReference type="EMBL" id="JACHXU010000003">
    <property type="protein sequence ID" value="MBB3205212.1"/>
    <property type="molecule type" value="Genomic_DNA"/>
</dbReference>
<keyword evidence="2" id="KW-1133">Transmembrane helix</keyword>
<evidence type="ECO:0000313" key="4">
    <source>
        <dbReference type="EMBL" id="MBB3205212.1"/>
    </source>
</evidence>
<feature type="domain" description="FHA" evidence="3">
    <location>
        <begin position="87"/>
        <end position="137"/>
    </location>
</feature>
<name>A0A7W5DW04_9BACT</name>
<dbReference type="AlphaFoldDB" id="A0A7W5DW04"/>
<evidence type="ECO:0000256" key="1">
    <source>
        <dbReference type="SAM" id="MobiDB-lite"/>
    </source>
</evidence>
<evidence type="ECO:0000256" key="2">
    <source>
        <dbReference type="SAM" id="Phobius"/>
    </source>
</evidence>
<sequence length="636" mass="69172">MNDRQWIIGCDRDVDVLVHESVVSRRHCRLSLHGSLYFIEDLASRNGTFVGDKRVVTRTAIEPGTKVMLADSVLMPWADESLAKEKFEIGRANSNDIVIDDASVSSHHAILFRDPNDVWIVRDLNSTNGTSLGDSEPIASAARVTNEDVIRFGSVAETLSSLRRNVNPNTSTRQSKSDSASGPKLRRPTKDTDAKGIPTIPVRGIGDTTAVRKTNWMDNAIGMWKSLPTGVSYSLAAAVVLIALFGVWGMMTKGDSATPREALADGDPNTTAEDPTTALTATNIDADAIAGTTPPPVTTDPADNHPPAAAVNSQSEVAASPAKETSFESAIRSCLYQVIATSEGNRFGLGMALAIDSDRLLTTGNVVENLQRLEATIRPACRHLTSNEAIALQETAMHPKWTESRRTEQQCIDWLKYYQSQVSELAGDEGVETEEMLQQRDEVYRSAMVSRTLARAYDVGVIRTTEPLPQHLAALESKATGQKSTGAVSALEWIATPAKPPRPMAIHRLIGEFVQNEDPFLPPDSESSITKKQVQPLFLLPRLSTDMPPIYVGRMRGAADSGMDYSGGVILDGRGRLAGLFSTPAELDQQQKKRVASLVADRDLIFDWILMDVLSELMARPSLPWVANQTETTGTP</sequence>
<dbReference type="InterPro" id="IPR008984">
    <property type="entry name" value="SMAD_FHA_dom_sf"/>
</dbReference>
<dbReference type="PANTHER" id="PTHR23308">
    <property type="entry name" value="NUCLEAR INHIBITOR OF PROTEIN PHOSPHATASE-1"/>
    <property type="match status" value="1"/>
</dbReference>
<gene>
    <name evidence="4" type="ORF">FHS27_001012</name>
</gene>
<dbReference type="InterPro" id="IPR000253">
    <property type="entry name" value="FHA_dom"/>
</dbReference>
<feature type="region of interest" description="Disordered" evidence="1">
    <location>
        <begin position="163"/>
        <end position="201"/>
    </location>
</feature>
<protein>
    <submittedName>
        <fullName evidence="4">PSer/pThr/pTyr-binding forkhead associated (FHA) protein</fullName>
    </submittedName>
</protein>
<dbReference type="InterPro" id="IPR050923">
    <property type="entry name" value="Cell_Proc_Reg/RNA_Proc"/>
</dbReference>
<dbReference type="CDD" id="cd00060">
    <property type="entry name" value="FHA"/>
    <property type="match status" value="2"/>
</dbReference>
<keyword evidence="5" id="KW-1185">Reference proteome</keyword>
<proteinExistence type="predicted"/>
<dbReference type="Pfam" id="PF00498">
    <property type="entry name" value="FHA"/>
    <property type="match status" value="2"/>
</dbReference>
<comment type="caution">
    <text evidence="4">The sequence shown here is derived from an EMBL/GenBank/DDBJ whole genome shotgun (WGS) entry which is preliminary data.</text>
</comment>
<feature type="compositionally biased region" description="Polar residues" evidence="1">
    <location>
        <begin position="163"/>
        <end position="180"/>
    </location>
</feature>
<reference evidence="4 5" key="1">
    <citation type="submission" date="2020-08" db="EMBL/GenBank/DDBJ databases">
        <title>Genomic Encyclopedia of Type Strains, Phase III (KMG-III): the genomes of soil and plant-associated and newly described type strains.</title>
        <authorList>
            <person name="Whitman W."/>
        </authorList>
    </citation>
    <scope>NUCLEOTIDE SEQUENCE [LARGE SCALE GENOMIC DNA]</scope>
    <source>
        <strain evidence="4 5">CECT 8075</strain>
    </source>
</reference>
<feature type="transmembrane region" description="Helical" evidence="2">
    <location>
        <begin position="231"/>
        <end position="251"/>
    </location>
</feature>
<evidence type="ECO:0000259" key="3">
    <source>
        <dbReference type="PROSITE" id="PS50006"/>
    </source>
</evidence>
<dbReference type="PROSITE" id="PS50006">
    <property type="entry name" value="FHA_DOMAIN"/>
    <property type="match status" value="2"/>
</dbReference>
<dbReference type="Proteomes" id="UP000536179">
    <property type="component" value="Unassembled WGS sequence"/>
</dbReference>